<proteinExistence type="predicted"/>
<evidence type="ECO:0000256" key="4">
    <source>
        <dbReference type="ARBA" id="ARBA00022989"/>
    </source>
</evidence>
<dbReference type="RefSeq" id="WP_107939474.1">
    <property type="nucleotide sequence ID" value="NZ_QANS01000002.1"/>
</dbReference>
<dbReference type="AlphaFoldDB" id="A0A2T5MI75"/>
<sequence>MLVTPFALFLTVATAHLLCVMSPGPDLAMITRQTLAYGRSAGIWTALGIGSGISFHVAWAMFGMGWMIEHFPMLLDVLRYGGALFLIYMGSQAIRAKASVTDSSNDQRAEPGSAAHLYGIGVLTNVLNPKAMLFFMALCSAVITADTPVWLRLSLGLWMVVSTAAWFSMVSITLGHPRVRQRLIKYGYLIDRAMGAILLALGIGMILSGLLH</sequence>
<evidence type="ECO:0000256" key="1">
    <source>
        <dbReference type="ARBA" id="ARBA00004651"/>
    </source>
</evidence>
<name>A0A2T5MI75_9GAMM</name>
<reference evidence="7 8" key="1">
    <citation type="submission" date="2018-04" db="EMBL/GenBank/DDBJ databases">
        <title>Novel species isolated from glacier.</title>
        <authorList>
            <person name="Liu Q."/>
            <person name="Xin Y.-H."/>
        </authorList>
    </citation>
    <scope>NUCLEOTIDE SEQUENCE [LARGE SCALE GENOMIC DNA]</scope>
    <source>
        <strain evidence="7 8">GT1R17</strain>
    </source>
</reference>
<evidence type="ECO:0000256" key="3">
    <source>
        <dbReference type="ARBA" id="ARBA00022692"/>
    </source>
</evidence>
<feature type="transmembrane region" description="Helical" evidence="6">
    <location>
        <begin position="157"/>
        <end position="177"/>
    </location>
</feature>
<evidence type="ECO:0000313" key="7">
    <source>
        <dbReference type="EMBL" id="PTU32281.1"/>
    </source>
</evidence>
<comment type="caution">
    <text evidence="7">The sequence shown here is derived from an EMBL/GenBank/DDBJ whole genome shotgun (WGS) entry which is preliminary data.</text>
</comment>
<gene>
    <name evidence="7" type="ORF">CJD38_06410</name>
</gene>
<organism evidence="7 8">
    <name type="scientific">Stenotrophobium rhamnosiphilum</name>
    <dbReference type="NCBI Taxonomy" id="2029166"/>
    <lineage>
        <taxon>Bacteria</taxon>
        <taxon>Pseudomonadati</taxon>
        <taxon>Pseudomonadota</taxon>
        <taxon>Gammaproteobacteria</taxon>
        <taxon>Nevskiales</taxon>
        <taxon>Nevskiaceae</taxon>
        <taxon>Stenotrophobium</taxon>
    </lineage>
</organism>
<dbReference type="PANTHER" id="PTHR30086:SF20">
    <property type="entry name" value="ARGININE EXPORTER PROTEIN ARGO-RELATED"/>
    <property type="match status" value="1"/>
</dbReference>
<protein>
    <submittedName>
        <fullName evidence="7">Lysine transporter LysE</fullName>
    </submittedName>
</protein>
<dbReference type="OrthoDB" id="581870at2"/>
<keyword evidence="2" id="KW-1003">Cell membrane</keyword>
<comment type="subcellular location">
    <subcellularLocation>
        <location evidence="1">Cell membrane</location>
        <topology evidence="1">Multi-pass membrane protein</topology>
    </subcellularLocation>
</comment>
<evidence type="ECO:0000256" key="2">
    <source>
        <dbReference type="ARBA" id="ARBA00022475"/>
    </source>
</evidence>
<dbReference type="InterPro" id="IPR001123">
    <property type="entry name" value="LeuE-type"/>
</dbReference>
<dbReference type="Proteomes" id="UP000244248">
    <property type="component" value="Unassembled WGS sequence"/>
</dbReference>
<keyword evidence="5 6" id="KW-0472">Membrane</keyword>
<dbReference type="EMBL" id="QANS01000002">
    <property type="protein sequence ID" value="PTU32281.1"/>
    <property type="molecule type" value="Genomic_DNA"/>
</dbReference>
<keyword evidence="4 6" id="KW-1133">Transmembrane helix</keyword>
<dbReference type="PIRSF" id="PIRSF006324">
    <property type="entry name" value="LeuE"/>
    <property type="match status" value="1"/>
</dbReference>
<feature type="transmembrane region" description="Helical" evidence="6">
    <location>
        <begin position="41"/>
        <end position="62"/>
    </location>
</feature>
<dbReference type="GO" id="GO:0005886">
    <property type="term" value="C:plasma membrane"/>
    <property type="evidence" value="ECO:0007669"/>
    <property type="project" value="UniProtKB-SubCell"/>
</dbReference>
<feature type="transmembrane region" description="Helical" evidence="6">
    <location>
        <begin position="189"/>
        <end position="211"/>
    </location>
</feature>
<keyword evidence="8" id="KW-1185">Reference proteome</keyword>
<evidence type="ECO:0000256" key="5">
    <source>
        <dbReference type="ARBA" id="ARBA00023136"/>
    </source>
</evidence>
<keyword evidence="3 6" id="KW-0812">Transmembrane</keyword>
<accession>A0A2T5MI75</accession>
<dbReference type="Pfam" id="PF01810">
    <property type="entry name" value="LysE"/>
    <property type="match status" value="1"/>
</dbReference>
<dbReference type="PANTHER" id="PTHR30086">
    <property type="entry name" value="ARGININE EXPORTER PROTEIN ARGO"/>
    <property type="match status" value="1"/>
</dbReference>
<evidence type="ECO:0000256" key="6">
    <source>
        <dbReference type="SAM" id="Phobius"/>
    </source>
</evidence>
<evidence type="ECO:0000313" key="8">
    <source>
        <dbReference type="Proteomes" id="UP000244248"/>
    </source>
</evidence>
<dbReference type="GO" id="GO:0015171">
    <property type="term" value="F:amino acid transmembrane transporter activity"/>
    <property type="evidence" value="ECO:0007669"/>
    <property type="project" value="TreeGrafter"/>
</dbReference>